<name>A0A5A7P6S7_STRAF</name>
<dbReference type="Proteomes" id="UP000325081">
    <property type="component" value="Unassembled WGS sequence"/>
</dbReference>
<evidence type="ECO:0000256" key="1">
    <source>
        <dbReference type="SAM" id="Coils"/>
    </source>
</evidence>
<dbReference type="OrthoDB" id="2822301at2759"/>
<keyword evidence="1" id="KW-0175">Coiled coil</keyword>
<keyword evidence="2" id="KW-0808">Transferase</keyword>
<evidence type="ECO:0000313" key="2">
    <source>
        <dbReference type="EMBL" id="GER28198.1"/>
    </source>
</evidence>
<organism evidence="2 3">
    <name type="scientific">Striga asiatica</name>
    <name type="common">Asiatic witchweed</name>
    <name type="synonym">Buchnera asiatica</name>
    <dbReference type="NCBI Taxonomy" id="4170"/>
    <lineage>
        <taxon>Eukaryota</taxon>
        <taxon>Viridiplantae</taxon>
        <taxon>Streptophyta</taxon>
        <taxon>Embryophyta</taxon>
        <taxon>Tracheophyta</taxon>
        <taxon>Spermatophyta</taxon>
        <taxon>Magnoliopsida</taxon>
        <taxon>eudicotyledons</taxon>
        <taxon>Gunneridae</taxon>
        <taxon>Pentapetalae</taxon>
        <taxon>asterids</taxon>
        <taxon>lamiids</taxon>
        <taxon>Lamiales</taxon>
        <taxon>Orobanchaceae</taxon>
        <taxon>Buchnereae</taxon>
        <taxon>Striga</taxon>
    </lineage>
</organism>
<sequence length="125" mass="14542">MLKGSFIVKNSLPFEFGEWESDGEDEQRKRVFILRTSEGEILHGGCNFFSWVDPPICDRSKNIMPKLLRKINALERANEDFKFENSKLEGKVEKLQKNVENFQALNKKLVSLDLIESTIDDELNY</sequence>
<evidence type="ECO:0000313" key="3">
    <source>
        <dbReference type="Proteomes" id="UP000325081"/>
    </source>
</evidence>
<protein>
    <submittedName>
        <fullName evidence="2">Acyl transferase</fullName>
    </submittedName>
</protein>
<comment type="caution">
    <text evidence="2">The sequence shown here is derived from an EMBL/GenBank/DDBJ whole genome shotgun (WGS) entry which is preliminary data.</text>
</comment>
<dbReference type="AlphaFoldDB" id="A0A5A7P6S7"/>
<accession>A0A5A7P6S7</accession>
<proteinExistence type="predicted"/>
<reference evidence="3" key="1">
    <citation type="journal article" date="2019" name="Curr. Biol.">
        <title>Genome Sequence of Striga asiatica Provides Insight into the Evolution of Plant Parasitism.</title>
        <authorList>
            <person name="Yoshida S."/>
            <person name="Kim S."/>
            <person name="Wafula E.K."/>
            <person name="Tanskanen J."/>
            <person name="Kim Y.M."/>
            <person name="Honaas L."/>
            <person name="Yang Z."/>
            <person name="Spallek T."/>
            <person name="Conn C.E."/>
            <person name="Ichihashi Y."/>
            <person name="Cheong K."/>
            <person name="Cui S."/>
            <person name="Der J.P."/>
            <person name="Gundlach H."/>
            <person name="Jiao Y."/>
            <person name="Hori C."/>
            <person name="Ishida J.K."/>
            <person name="Kasahara H."/>
            <person name="Kiba T."/>
            <person name="Kim M.S."/>
            <person name="Koo N."/>
            <person name="Laohavisit A."/>
            <person name="Lee Y.H."/>
            <person name="Lumba S."/>
            <person name="McCourt P."/>
            <person name="Mortimer J.C."/>
            <person name="Mutuku J.M."/>
            <person name="Nomura T."/>
            <person name="Sasaki-Sekimoto Y."/>
            <person name="Seto Y."/>
            <person name="Wang Y."/>
            <person name="Wakatake T."/>
            <person name="Sakakibara H."/>
            <person name="Demura T."/>
            <person name="Yamaguchi S."/>
            <person name="Yoneyama K."/>
            <person name="Manabe R.I."/>
            <person name="Nelson D.C."/>
            <person name="Schulman A.H."/>
            <person name="Timko M.P."/>
            <person name="dePamphilis C.W."/>
            <person name="Choi D."/>
            <person name="Shirasu K."/>
        </authorList>
    </citation>
    <scope>NUCLEOTIDE SEQUENCE [LARGE SCALE GENOMIC DNA]</scope>
    <source>
        <strain evidence="3">cv. UVA1</strain>
    </source>
</reference>
<keyword evidence="3" id="KW-1185">Reference proteome</keyword>
<dbReference type="GO" id="GO:0016740">
    <property type="term" value="F:transferase activity"/>
    <property type="evidence" value="ECO:0007669"/>
    <property type="project" value="UniProtKB-KW"/>
</dbReference>
<feature type="coiled-coil region" evidence="1">
    <location>
        <begin position="71"/>
        <end position="112"/>
    </location>
</feature>
<gene>
    <name evidence="2" type="ORF">STAS_03978</name>
</gene>
<dbReference type="EMBL" id="BKCP01002336">
    <property type="protein sequence ID" value="GER28198.1"/>
    <property type="molecule type" value="Genomic_DNA"/>
</dbReference>